<evidence type="ECO:0000256" key="4">
    <source>
        <dbReference type="ARBA" id="ARBA00022692"/>
    </source>
</evidence>
<dbReference type="InterPro" id="IPR003010">
    <property type="entry name" value="C-N_Hydrolase"/>
</dbReference>
<comment type="subcellular location">
    <subcellularLocation>
        <location evidence="1">Cell membrane</location>
        <topology evidence="1">Multi-pass membrane protein</topology>
    </subcellularLocation>
</comment>
<keyword evidence="7 10" id="KW-0012">Acyltransferase</keyword>
<dbReference type="InterPro" id="IPR036526">
    <property type="entry name" value="C-N_Hydrolase_sf"/>
</dbReference>
<keyword evidence="2" id="KW-1003">Cell membrane</keyword>
<dbReference type="EMBL" id="MWAK01000502">
    <property type="protein sequence ID" value="OPZ88454.1"/>
    <property type="molecule type" value="Genomic_DNA"/>
</dbReference>
<dbReference type="Gene3D" id="3.60.110.10">
    <property type="entry name" value="Carbon-nitrogen hydrolase"/>
    <property type="match status" value="1"/>
</dbReference>
<accession>A0A1V5M5F5</accession>
<dbReference type="InterPro" id="IPR004563">
    <property type="entry name" value="Apolipo_AcylTrfase"/>
</dbReference>
<dbReference type="AlphaFoldDB" id="A0A1V5M5F5"/>
<reference evidence="10" key="1">
    <citation type="submission" date="2017-02" db="EMBL/GenBank/DDBJ databases">
        <title>Delving into the versatile metabolic prowess of the omnipresent phylum Bacteroidetes.</title>
        <authorList>
            <person name="Nobu M.K."/>
            <person name="Mei R."/>
            <person name="Narihiro T."/>
            <person name="Kuroda K."/>
            <person name="Liu W.-T."/>
        </authorList>
    </citation>
    <scope>NUCLEOTIDE SEQUENCE</scope>
    <source>
        <strain evidence="10">ADurb.Bin417</strain>
    </source>
</reference>
<dbReference type="GO" id="GO:0016410">
    <property type="term" value="F:N-acyltransferase activity"/>
    <property type="evidence" value="ECO:0007669"/>
    <property type="project" value="InterPro"/>
</dbReference>
<keyword evidence="3 10" id="KW-0808">Transferase</keyword>
<sequence length="158" mass="17101">MSAGDLPAGIRLPKGSGLVPLTLYICFEDIFAEAAADTQRRHPGLMITLTNDSWLGRLGAYQHLAAAALRAAENRTPLLRAANTGVSAWFDARGREVLRIEYNRAGLLVGEMAAGPAQPGLYQRAPYLPPMIAILMLILLSGWQFCPPVRAYVLKTGL</sequence>
<gene>
    <name evidence="10" type="primary">lnt</name>
    <name evidence="10" type="ORF">BWY73_01660</name>
</gene>
<proteinExistence type="predicted"/>
<evidence type="ECO:0000256" key="7">
    <source>
        <dbReference type="ARBA" id="ARBA00023315"/>
    </source>
</evidence>
<keyword evidence="4 8" id="KW-0812">Transmembrane</keyword>
<dbReference type="GO" id="GO:0042158">
    <property type="term" value="P:lipoprotein biosynthetic process"/>
    <property type="evidence" value="ECO:0007669"/>
    <property type="project" value="InterPro"/>
</dbReference>
<dbReference type="PROSITE" id="PS50263">
    <property type="entry name" value="CN_HYDROLASE"/>
    <property type="match status" value="1"/>
</dbReference>
<dbReference type="PANTHER" id="PTHR38686:SF1">
    <property type="entry name" value="APOLIPOPROTEIN N-ACYLTRANSFERASE"/>
    <property type="match status" value="1"/>
</dbReference>
<evidence type="ECO:0000256" key="5">
    <source>
        <dbReference type="ARBA" id="ARBA00022989"/>
    </source>
</evidence>
<evidence type="ECO:0000259" key="9">
    <source>
        <dbReference type="PROSITE" id="PS50263"/>
    </source>
</evidence>
<dbReference type="Pfam" id="PF00795">
    <property type="entry name" value="CN_hydrolase"/>
    <property type="match status" value="1"/>
</dbReference>
<keyword evidence="6 8" id="KW-0472">Membrane</keyword>
<protein>
    <submittedName>
        <fullName evidence="10">Apolipoprotein N-acyltransferase</fullName>
        <ecNumber evidence="10">2.3.1.-</ecNumber>
    </submittedName>
</protein>
<evidence type="ECO:0000256" key="8">
    <source>
        <dbReference type="SAM" id="Phobius"/>
    </source>
</evidence>
<dbReference type="Proteomes" id="UP000485484">
    <property type="component" value="Unassembled WGS sequence"/>
</dbReference>
<dbReference type="GO" id="GO:0005886">
    <property type="term" value="C:plasma membrane"/>
    <property type="evidence" value="ECO:0007669"/>
    <property type="project" value="UniProtKB-SubCell"/>
</dbReference>
<comment type="caution">
    <text evidence="10">The sequence shown here is derived from an EMBL/GenBank/DDBJ whole genome shotgun (WGS) entry which is preliminary data.</text>
</comment>
<evidence type="ECO:0000256" key="1">
    <source>
        <dbReference type="ARBA" id="ARBA00004651"/>
    </source>
</evidence>
<dbReference type="SUPFAM" id="SSF56317">
    <property type="entry name" value="Carbon-nitrogen hydrolase"/>
    <property type="match status" value="1"/>
</dbReference>
<feature type="transmembrane region" description="Helical" evidence="8">
    <location>
        <begin position="127"/>
        <end position="146"/>
    </location>
</feature>
<name>A0A1V5M5F5_UNCT6</name>
<dbReference type="PANTHER" id="PTHR38686">
    <property type="entry name" value="APOLIPOPROTEIN N-ACYLTRANSFERASE"/>
    <property type="match status" value="1"/>
</dbReference>
<keyword evidence="5 8" id="KW-1133">Transmembrane helix</keyword>
<evidence type="ECO:0000313" key="10">
    <source>
        <dbReference type="EMBL" id="OPZ88454.1"/>
    </source>
</evidence>
<evidence type="ECO:0000256" key="6">
    <source>
        <dbReference type="ARBA" id="ARBA00023136"/>
    </source>
</evidence>
<keyword evidence="10" id="KW-0449">Lipoprotein</keyword>
<evidence type="ECO:0000256" key="3">
    <source>
        <dbReference type="ARBA" id="ARBA00022679"/>
    </source>
</evidence>
<feature type="domain" description="CN hydrolase" evidence="9">
    <location>
        <begin position="1"/>
        <end position="114"/>
    </location>
</feature>
<organism evidence="10">
    <name type="scientific">candidate division TA06 bacterium ADurb.Bin417</name>
    <dbReference type="NCBI Taxonomy" id="1852828"/>
    <lineage>
        <taxon>Bacteria</taxon>
        <taxon>Bacteria division TA06</taxon>
    </lineage>
</organism>
<evidence type="ECO:0000256" key="2">
    <source>
        <dbReference type="ARBA" id="ARBA00022475"/>
    </source>
</evidence>
<dbReference type="EC" id="2.3.1.-" evidence="10"/>